<comment type="caution">
    <text evidence="2">The sequence shown here is derived from an EMBL/GenBank/DDBJ whole genome shotgun (WGS) entry which is preliminary data.</text>
</comment>
<dbReference type="RefSeq" id="WP_150443208.1">
    <property type="nucleotide sequence ID" value="NZ_VYQE01000001.1"/>
</dbReference>
<dbReference type="EMBL" id="VYQE01000001">
    <property type="protein sequence ID" value="KAA9009728.1"/>
    <property type="molecule type" value="Genomic_DNA"/>
</dbReference>
<protein>
    <submittedName>
        <fullName evidence="2">Uncharacterized protein</fullName>
    </submittedName>
</protein>
<gene>
    <name evidence="2" type="ORF">F3S47_00180</name>
</gene>
<organism evidence="2 3">
    <name type="scientific">Histidinibacterium aquaticum</name>
    <dbReference type="NCBI Taxonomy" id="2613962"/>
    <lineage>
        <taxon>Bacteria</taxon>
        <taxon>Pseudomonadati</taxon>
        <taxon>Pseudomonadota</taxon>
        <taxon>Alphaproteobacteria</taxon>
        <taxon>Rhodobacterales</taxon>
        <taxon>Paracoccaceae</taxon>
        <taxon>Histidinibacterium</taxon>
    </lineage>
</organism>
<dbReference type="AlphaFoldDB" id="A0A5J5GQ99"/>
<sequence>MRFVSFSRIAPALILAAGSAAAQAPAPEACVPMSGDEALSEVPQDLGQGFVAQAYTDAASEEVPDPFVVFTECESGFLLIAAQPELPNGERRTSDEIVGFMQEALASEVEFSGQDIAFRLTANGAPAQVRQSERQNCGCAAFYPDAGEGLTPWQPPE</sequence>
<evidence type="ECO:0000256" key="1">
    <source>
        <dbReference type="SAM" id="SignalP"/>
    </source>
</evidence>
<evidence type="ECO:0000313" key="3">
    <source>
        <dbReference type="Proteomes" id="UP000326554"/>
    </source>
</evidence>
<proteinExistence type="predicted"/>
<keyword evidence="3" id="KW-1185">Reference proteome</keyword>
<dbReference type="Proteomes" id="UP000326554">
    <property type="component" value="Unassembled WGS sequence"/>
</dbReference>
<feature type="chain" id="PRO_5023915447" evidence="1">
    <location>
        <begin position="23"/>
        <end position="157"/>
    </location>
</feature>
<accession>A0A5J5GQ99</accession>
<evidence type="ECO:0000313" key="2">
    <source>
        <dbReference type="EMBL" id="KAA9009728.1"/>
    </source>
</evidence>
<keyword evidence="1" id="KW-0732">Signal</keyword>
<name>A0A5J5GQ99_9RHOB</name>
<reference evidence="2 3" key="1">
    <citation type="submission" date="2019-09" db="EMBL/GenBank/DDBJ databases">
        <authorList>
            <person name="Park J.-S."/>
            <person name="Choi H.-J."/>
        </authorList>
    </citation>
    <scope>NUCLEOTIDE SEQUENCE [LARGE SCALE GENOMIC DNA]</scope>
    <source>
        <strain evidence="2 3">176SS1-4</strain>
    </source>
</reference>
<feature type="signal peptide" evidence="1">
    <location>
        <begin position="1"/>
        <end position="22"/>
    </location>
</feature>